<dbReference type="OrthoDB" id="122936at2"/>
<dbReference type="EMBL" id="QUAB01000014">
    <property type="protein sequence ID" value="REJ07876.1"/>
    <property type="molecule type" value="Genomic_DNA"/>
</dbReference>
<dbReference type="Pfam" id="PF07883">
    <property type="entry name" value="Cupin_2"/>
    <property type="match status" value="1"/>
</dbReference>
<dbReference type="PANTHER" id="PTHR35848">
    <property type="entry name" value="OXALATE-BINDING PROTEIN"/>
    <property type="match status" value="1"/>
</dbReference>
<organism evidence="3 4">
    <name type="scientific">Microbacterium bovistercoris</name>
    <dbReference type="NCBI Taxonomy" id="2293570"/>
    <lineage>
        <taxon>Bacteria</taxon>
        <taxon>Bacillati</taxon>
        <taxon>Actinomycetota</taxon>
        <taxon>Actinomycetes</taxon>
        <taxon>Micrococcales</taxon>
        <taxon>Microbacteriaceae</taxon>
        <taxon>Microbacterium</taxon>
    </lineage>
</organism>
<dbReference type="Proteomes" id="UP000262172">
    <property type="component" value="Unassembled WGS sequence"/>
</dbReference>
<accession>A0A371NXE0</accession>
<feature type="domain" description="Cupin type-2" evidence="2">
    <location>
        <begin position="43"/>
        <end position="105"/>
    </location>
</feature>
<dbReference type="RefSeq" id="WP_116240790.1">
    <property type="nucleotide sequence ID" value="NZ_QUAB01000014.1"/>
</dbReference>
<dbReference type="Gene3D" id="2.60.120.10">
    <property type="entry name" value="Jelly Rolls"/>
    <property type="match status" value="1"/>
</dbReference>
<evidence type="ECO:0000313" key="4">
    <source>
        <dbReference type="Proteomes" id="UP000262172"/>
    </source>
</evidence>
<dbReference type="AlphaFoldDB" id="A0A371NXE0"/>
<reference evidence="3 4" key="1">
    <citation type="submission" date="2018-08" db="EMBL/GenBank/DDBJ databases">
        <title>Isolation, diversity and antifungal activity of Actinobacteria from cow dung.</title>
        <authorList>
            <person name="Ling L."/>
        </authorList>
    </citation>
    <scope>NUCLEOTIDE SEQUENCE [LARGE SCALE GENOMIC DNA]</scope>
    <source>
        <strain evidence="3 4">NEAU-LLE</strain>
    </source>
</reference>
<comment type="caution">
    <text evidence="3">The sequence shown here is derived from an EMBL/GenBank/DDBJ whole genome shotgun (WGS) entry which is preliminary data.</text>
</comment>
<evidence type="ECO:0000313" key="3">
    <source>
        <dbReference type="EMBL" id="REJ07876.1"/>
    </source>
</evidence>
<dbReference type="InterPro" id="IPR013096">
    <property type="entry name" value="Cupin_2"/>
</dbReference>
<name>A0A371NXE0_9MICO</name>
<sequence>MVETLAVPTLVEPDEIRLGSGRSRRFQGSEHGAGISYFYIDNQPGQGASLHWHPYPETWVVLEGEATFVVGDQQIHATAGDTVTGPAYVPHKFTNTGTGTMRLIGIHASAVIIQTNLDPSSSSGTE</sequence>
<keyword evidence="1" id="KW-0479">Metal-binding</keyword>
<dbReference type="InterPro" id="IPR014710">
    <property type="entry name" value="RmlC-like_jellyroll"/>
</dbReference>
<dbReference type="GO" id="GO:0046872">
    <property type="term" value="F:metal ion binding"/>
    <property type="evidence" value="ECO:0007669"/>
    <property type="project" value="UniProtKB-KW"/>
</dbReference>
<proteinExistence type="predicted"/>
<dbReference type="InterPro" id="IPR051610">
    <property type="entry name" value="GPI/OXD"/>
</dbReference>
<evidence type="ECO:0000259" key="2">
    <source>
        <dbReference type="Pfam" id="PF07883"/>
    </source>
</evidence>
<evidence type="ECO:0000256" key="1">
    <source>
        <dbReference type="ARBA" id="ARBA00022723"/>
    </source>
</evidence>
<dbReference type="SUPFAM" id="SSF51182">
    <property type="entry name" value="RmlC-like cupins"/>
    <property type="match status" value="1"/>
</dbReference>
<dbReference type="InterPro" id="IPR011051">
    <property type="entry name" value="RmlC_Cupin_sf"/>
</dbReference>
<keyword evidence="4" id="KW-1185">Reference proteome</keyword>
<gene>
    <name evidence="3" type="ORF">DY023_02615</name>
</gene>
<protein>
    <submittedName>
        <fullName evidence="3">Cupin domain-containing protein</fullName>
    </submittedName>
</protein>